<dbReference type="AlphaFoldDB" id="A0A1G7AML4"/>
<evidence type="ECO:0000256" key="11">
    <source>
        <dbReference type="SAM" id="MobiDB-lite"/>
    </source>
</evidence>
<evidence type="ECO:0000256" key="6">
    <source>
        <dbReference type="ARBA" id="ARBA00022692"/>
    </source>
</evidence>
<feature type="transmembrane region" description="Helical" evidence="12">
    <location>
        <begin position="63"/>
        <end position="83"/>
    </location>
</feature>
<dbReference type="GO" id="GO:0022857">
    <property type="term" value="F:transmembrane transporter activity"/>
    <property type="evidence" value="ECO:0007669"/>
    <property type="project" value="InterPro"/>
</dbReference>
<dbReference type="CDD" id="cd06579">
    <property type="entry name" value="TM_PBP1_transp_AraH_like"/>
    <property type="match status" value="1"/>
</dbReference>
<feature type="transmembrane region" description="Helical" evidence="12">
    <location>
        <begin position="141"/>
        <end position="159"/>
    </location>
</feature>
<evidence type="ECO:0000256" key="8">
    <source>
        <dbReference type="ARBA" id="ARBA00023136"/>
    </source>
</evidence>
<feature type="transmembrane region" description="Helical" evidence="12">
    <location>
        <begin position="285"/>
        <end position="304"/>
    </location>
</feature>
<accession>A0A1G7AML4</accession>
<keyword evidence="5" id="KW-0762">Sugar transport</keyword>
<evidence type="ECO:0000256" key="7">
    <source>
        <dbReference type="ARBA" id="ARBA00022989"/>
    </source>
</evidence>
<dbReference type="PANTHER" id="PTHR32196:SF32">
    <property type="entry name" value="XYLOSE TRANSPORT SYSTEM PERMEASE PROTEIN XYLH"/>
    <property type="match status" value="1"/>
</dbReference>
<dbReference type="OrthoDB" id="9808136at2"/>
<evidence type="ECO:0000313" key="13">
    <source>
        <dbReference type="EMBL" id="SDE16003.1"/>
    </source>
</evidence>
<feature type="transmembrane region" description="Helical" evidence="12">
    <location>
        <begin position="229"/>
        <end position="251"/>
    </location>
</feature>
<proteinExistence type="predicted"/>
<keyword evidence="14" id="KW-1185">Reference proteome</keyword>
<evidence type="ECO:0000256" key="9">
    <source>
        <dbReference type="ARBA" id="ARBA00035611"/>
    </source>
</evidence>
<dbReference type="Proteomes" id="UP000198546">
    <property type="component" value="Chromosome i"/>
</dbReference>
<dbReference type="EMBL" id="LT629688">
    <property type="protein sequence ID" value="SDE16003.1"/>
    <property type="molecule type" value="Genomic_DNA"/>
</dbReference>
<evidence type="ECO:0000256" key="1">
    <source>
        <dbReference type="ARBA" id="ARBA00004651"/>
    </source>
</evidence>
<feature type="region of interest" description="Disordered" evidence="11">
    <location>
        <begin position="1"/>
        <end position="20"/>
    </location>
</feature>
<keyword evidence="6 12" id="KW-0812">Transmembrane</keyword>
<keyword evidence="7 12" id="KW-1133">Transmembrane helix</keyword>
<feature type="transmembrane region" description="Helical" evidence="12">
    <location>
        <begin position="263"/>
        <end position="280"/>
    </location>
</feature>
<dbReference type="RefSeq" id="WP_090594229.1">
    <property type="nucleotide sequence ID" value="NZ_LT629688.1"/>
</dbReference>
<evidence type="ECO:0000313" key="14">
    <source>
        <dbReference type="Proteomes" id="UP000198546"/>
    </source>
</evidence>
<evidence type="ECO:0000256" key="12">
    <source>
        <dbReference type="SAM" id="Phobius"/>
    </source>
</evidence>
<dbReference type="STRING" id="675864.SAMN04489747_2671"/>
<feature type="transmembrane region" description="Helical" evidence="12">
    <location>
        <begin position="179"/>
        <end position="201"/>
    </location>
</feature>
<comment type="subcellular location">
    <subcellularLocation>
        <location evidence="1">Cell membrane</location>
        <topology evidence="1">Multi-pass membrane protein</topology>
    </subcellularLocation>
</comment>
<comment type="function">
    <text evidence="9">Part of the binding-protein-dependent transport system for D-xylose. Probably responsible for the translocation of the substrate across the membrane.</text>
</comment>
<protein>
    <recommendedName>
        <fullName evidence="10">Xylose transport system permease protein XylH</fullName>
    </recommendedName>
</protein>
<keyword evidence="8 12" id="KW-0472">Membrane</keyword>
<name>A0A1G7AML4_9ACTN</name>
<organism evidence="13 14">
    <name type="scientific">Auraticoccus monumenti</name>
    <dbReference type="NCBI Taxonomy" id="675864"/>
    <lineage>
        <taxon>Bacteria</taxon>
        <taxon>Bacillati</taxon>
        <taxon>Actinomycetota</taxon>
        <taxon>Actinomycetes</taxon>
        <taxon>Propionibacteriales</taxon>
        <taxon>Propionibacteriaceae</taxon>
        <taxon>Auraticoccus</taxon>
    </lineage>
</organism>
<evidence type="ECO:0000256" key="2">
    <source>
        <dbReference type="ARBA" id="ARBA00022448"/>
    </source>
</evidence>
<dbReference type="GO" id="GO:0005886">
    <property type="term" value="C:plasma membrane"/>
    <property type="evidence" value="ECO:0007669"/>
    <property type="project" value="UniProtKB-SubCell"/>
</dbReference>
<feature type="transmembrane region" description="Helical" evidence="12">
    <location>
        <begin position="35"/>
        <end position="57"/>
    </location>
</feature>
<keyword evidence="2" id="KW-0813">Transport</keyword>
<gene>
    <name evidence="13" type="ORF">SAMN04489747_2671</name>
</gene>
<sequence>MTTVQSTAPHSGGAPAAGPTRAPRANLGDLALDNIVWLLLVVFVVIATVLNPFFLSLPNLQNILVQTTTLGFLAVAIALTMLLGEIDLSVVGILGFSGACGALLMEKGVPGLLAVVVVLAVGALIGLVNGLCIAKLRMTSLIETLAMGLVLGGALLALTKGRTITISDPTYSFVGQGRLLGWPVMPLAFFLLFAVIAVVLYRTPWGRKLYATGGNRRAAYAAGINTDRLVIGTYVLAGLLAGCAGWLASAYLSGVNSTMGSDLLLYAIAAPVIGGVALTGGRGRVLGMLGGVLLLTVVQVGLQLTQIDAYFVSMTGGGMIFLAVVVDAIRVRRRQARH</sequence>
<evidence type="ECO:0000256" key="10">
    <source>
        <dbReference type="ARBA" id="ARBA00035686"/>
    </source>
</evidence>
<dbReference type="InterPro" id="IPR001851">
    <property type="entry name" value="ABC_transp_permease"/>
</dbReference>
<evidence type="ECO:0000256" key="3">
    <source>
        <dbReference type="ARBA" id="ARBA00022475"/>
    </source>
</evidence>
<dbReference type="Pfam" id="PF02653">
    <property type="entry name" value="BPD_transp_2"/>
    <property type="match status" value="1"/>
</dbReference>
<feature type="transmembrane region" description="Helical" evidence="12">
    <location>
        <begin position="310"/>
        <end position="329"/>
    </location>
</feature>
<feature type="transmembrane region" description="Helical" evidence="12">
    <location>
        <begin position="111"/>
        <end position="134"/>
    </location>
</feature>
<dbReference type="PANTHER" id="PTHR32196">
    <property type="entry name" value="ABC TRANSPORTER PERMEASE PROTEIN YPHD-RELATED-RELATED"/>
    <property type="match status" value="1"/>
</dbReference>
<feature type="compositionally biased region" description="Low complexity" evidence="11">
    <location>
        <begin position="8"/>
        <end position="20"/>
    </location>
</feature>
<evidence type="ECO:0000256" key="5">
    <source>
        <dbReference type="ARBA" id="ARBA00022597"/>
    </source>
</evidence>
<reference evidence="13 14" key="1">
    <citation type="submission" date="2016-10" db="EMBL/GenBank/DDBJ databases">
        <authorList>
            <person name="de Groot N.N."/>
        </authorList>
    </citation>
    <scope>NUCLEOTIDE SEQUENCE [LARGE SCALE GENOMIC DNA]</scope>
    <source>
        <strain evidence="13 14">MON 2.2</strain>
    </source>
</reference>
<keyword evidence="3" id="KW-1003">Cell membrane</keyword>
<keyword evidence="4" id="KW-0997">Cell inner membrane</keyword>
<evidence type="ECO:0000256" key="4">
    <source>
        <dbReference type="ARBA" id="ARBA00022519"/>
    </source>
</evidence>